<reference evidence="2" key="1">
    <citation type="submission" date="2021-06" db="EMBL/GenBank/DDBJ databases">
        <authorList>
            <person name="Kallberg Y."/>
            <person name="Tangrot J."/>
            <person name="Rosling A."/>
        </authorList>
    </citation>
    <scope>NUCLEOTIDE SEQUENCE</scope>
    <source>
        <strain evidence="2">IN212</strain>
    </source>
</reference>
<evidence type="ECO:0000313" key="2">
    <source>
        <dbReference type="EMBL" id="CAG8773984.1"/>
    </source>
</evidence>
<evidence type="ECO:0000313" key="3">
    <source>
        <dbReference type="Proteomes" id="UP000789396"/>
    </source>
</evidence>
<gene>
    <name evidence="2" type="ORF">RFULGI_LOCUS15276</name>
</gene>
<accession>A0A9N9NUT3</accession>
<name>A0A9N9NUT3_9GLOM</name>
<keyword evidence="3" id="KW-1185">Reference proteome</keyword>
<dbReference type="Proteomes" id="UP000789396">
    <property type="component" value="Unassembled WGS sequence"/>
</dbReference>
<comment type="caution">
    <text evidence="2">The sequence shown here is derived from an EMBL/GenBank/DDBJ whole genome shotgun (WGS) entry which is preliminary data.</text>
</comment>
<proteinExistence type="predicted"/>
<protein>
    <submittedName>
        <fullName evidence="2">7493_t:CDS:1</fullName>
    </submittedName>
</protein>
<organism evidence="2 3">
    <name type="scientific">Racocetra fulgida</name>
    <dbReference type="NCBI Taxonomy" id="60492"/>
    <lineage>
        <taxon>Eukaryota</taxon>
        <taxon>Fungi</taxon>
        <taxon>Fungi incertae sedis</taxon>
        <taxon>Mucoromycota</taxon>
        <taxon>Glomeromycotina</taxon>
        <taxon>Glomeromycetes</taxon>
        <taxon>Diversisporales</taxon>
        <taxon>Gigasporaceae</taxon>
        <taxon>Racocetra</taxon>
    </lineage>
</organism>
<feature type="non-terminal residue" evidence="2">
    <location>
        <position position="160"/>
    </location>
</feature>
<feature type="region of interest" description="Disordered" evidence="1">
    <location>
        <begin position="1"/>
        <end position="21"/>
    </location>
</feature>
<dbReference type="AlphaFoldDB" id="A0A9N9NUT3"/>
<sequence length="160" mass="18376">FYMGTKRTVKQADSEEIGDSSSSKVYYKATNRKKNVVEGCGKGKNSLKPTAIKKRKVEPQLDQQGYESVFFIKTEGLISQTKKNNDELRELFSGNNLINTVKESIKFEKPVLINIPDFSENKFQDRFNFKEGKLPFICRKNCIDLFNNAMNSLNEDNNSR</sequence>
<dbReference type="EMBL" id="CAJVPZ010048359">
    <property type="protein sequence ID" value="CAG8773984.1"/>
    <property type="molecule type" value="Genomic_DNA"/>
</dbReference>
<evidence type="ECO:0000256" key="1">
    <source>
        <dbReference type="SAM" id="MobiDB-lite"/>
    </source>
</evidence>
<feature type="non-terminal residue" evidence="2">
    <location>
        <position position="1"/>
    </location>
</feature>